<evidence type="ECO:0000256" key="14">
    <source>
        <dbReference type="ARBA" id="ARBA00023026"/>
    </source>
</evidence>
<evidence type="ECO:0000256" key="9">
    <source>
        <dbReference type="ARBA" id="ARBA00022737"/>
    </source>
</evidence>
<evidence type="ECO:0000256" key="15">
    <source>
        <dbReference type="ARBA" id="ARBA00023170"/>
    </source>
</evidence>
<keyword evidence="13" id="KW-0157">Chromophore</keyword>
<keyword evidence="8" id="KW-0808">Transferase</keyword>
<geneLocation type="plasmid" evidence="18 19">
    <name>unnamed3</name>
</geneLocation>
<dbReference type="Pfam" id="PF07536">
    <property type="entry name" value="HWE_HK"/>
    <property type="match status" value="1"/>
</dbReference>
<protein>
    <recommendedName>
        <fullName evidence="2">histidine kinase</fullName>
        <ecNumber evidence="2">2.7.13.3</ecNumber>
    </recommendedName>
</protein>
<dbReference type="PROSITE" id="PS50113">
    <property type="entry name" value="PAC"/>
    <property type="match status" value="2"/>
</dbReference>
<dbReference type="GO" id="GO:0005524">
    <property type="term" value="F:ATP binding"/>
    <property type="evidence" value="ECO:0007669"/>
    <property type="project" value="UniProtKB-KW"/>
</dbReference>
<dbReference type="Gene3D" id="3.30.450.40">
    <property type="match status" value="3"/>
</dbReference>
<dbReference type="EC" id="2.7.13.3" evidence="2"/>
<accession>A0A8J8MV67</accession>
<keyword evidence="11" id="KW-0418">Kinase</keyword>
<dbReference type="SUPFAM" id="SSF55785">
    <property type="entry name" value="PYP-like sensor domain (PAS domain)"/>
    <property type="match status" value="2"/>
</dbReference>
<dbReference type="NCBIfam" id="TIGR00229">
    <property type="entry name" value="sensory_box"/>
    <property type="match status" value="2"/>
</dbReference>
<evidence type="ECO:0000256" key="3">
    <source>
        <dbReference type="ARBA" id="ARBA00022543"/>
    </source>
</evidence>
<keyword evidence="15" id="KW-0675">Receptor</keyword>
<evidence type="ECO:0000256" key="6">
    <source>
        <dbReference type="ARBA" id="ARBA00022630"/>
    </source>
</evidence>
<evidence type="ECO:0000256" key="11">
    <source>
        <dbReference type="ARBA" id="ARBA00022777"/>
    </source>
</evidence>
<evidence type="ECO:0000313" key="19">
    <source>
        <dbReference type="Proteomes" id="UP000679284"/>
    </source>
</evidence>
<dbReference type="Pfam" id="PF01590">
    <property type="entry name" value="GAF"/>
    <property type="match status" value="3"/>
</dbReference>
<dbReference type="RefSeq" id="WP_211785487.1">
    <property type="nucleotide sequence ID" value="NZ_CP047292.1"/>
</dbReference>
<feature type="domain" description="PAC" evidence="17">
    <location>
        <begin position="249"/>
        <end position="301"/>
    </location>
</feature>
<feature type="domain" description="PAC" evidence="17">
    <location>
        <begin position="536"/>
        <end position="589"/>
    </location>
</feature>
<keyword evidence="18" id="KW-0614">Plasmid</keyword>
<dbReference type="SUPFAM" id="SSF55781">
    <property type="entry name" value="GAF domain-like"/>
    <property type="match status" value="3"/>
</dbReference>
<dbReference type="GO" id="GO:0009881">
    <property type="term" value="F:photoreceptor activity"/>
    <property type="evidence" value="ECO:0007669"/>
    <property type="project" value="UniProtKB-KW"/>
</dbReference>
<dbReference type="EMBL" id="CP047292">
    <property type="protein sequence ID" value="QUS37307.1"/>
    <property type="molecule type" value="Genomic_DNA"/>
</dbReference>
<dbReference type="InterPro" id="IPR011102">
    <property type="entry name" value="Sig_transdc_His_kinase_HWE"/>
</dbReference>
<keyword evidence="14" id="KW-0843">Virulence</keyword>
<dbReference type="InterPro" id="IPR029016">
    <property type="entry name" value="GAF-like_dom_sf"/>
</dbReference>
<dbReference type="Gene3D" id="3.30.450.20">
    <property type="entry name" value="PAS domain"/>
    <property type="match status" value="2"/>
</dbReference>
<keyword evidence="5" id="KW-0716">Sensory transduction</keyword>
<keyword evidence="9" id="KW-0677">Repeat</keyword>
<dbReference type="SMART" id="SM00065">
    <property type="entry name" value="GAF"/>
    <property type="match status" value="3"/>
</dbReference>
<keyword evidence="19" id="KW-1185">Reference proteome</keyword>
<gene>
    <name evidence="18" type="ORF">GR316_13080</name>
</gene>
<feature type="domain" description="PAS" evidence="16">
    <location>
        <begin position="174"/>
        <end position="230"/>
    </location>
</feature>
<dbReference type="Pfam" id="PF08447">
    <property type="entry name" value="PAS_3"/>
    <property type="match status" value="1"/>
</dbReference>
<dbReference type="InterPro" id="IPR036890">
    <property type="entry name" value="HATPase_C_sf"/>
</dbReference>
<proteinExistence type="predicted"/>
<dbReference type="Proteomes" id="UP000679284">
    <property type="component" value="Plasmid unnamed3"/>
</dbReference>
<organism evidence="18 19">
    <name type="scientific">Falsirhodobacter algicola</name>
    <dbReference type="NCBI Taxonomy" id="2692330"/>
    <lineage>
        <taxon>Bacteria</taxon>
        <taxon>Pseudomonadati</taxon>
        <taxon>Pseudomonadota</taxon>
        <taxon>Alphaproteobacteria</taxon>
        <taxon>Rhodobacterales</taxon>
        <taxon>Paracoccaceae</taxon>
        <taxon>Falsirhodobacter</taxon>
    </lineage>
</organism>
<dbReference type="PROSITE" id="PS50112">
    <property type="entry name" value="PAS"/>
    <property type="match status" value="1"/>
</dbReference>
<dbReference type="CDD" id="cd00130">
    <property type="entry name" value="PAS"/>
    <property type="match status" value="2"/>
</dbReference>
<dbReference type="PANTHER" id="PTHR41523:SF7">
    <property type="entry name" value="HISTIDINE KINASE"/>
    <property type="match status" value="1"/>
</dbReference>
<evidence type="ECO:0000256" key="1">
    <source>
        <dbReference type="ARBA" id="ARBA00000085"/>
    </source>
</evidence>
<evidence type="ECO:0000259" key="17">
    <source>
        <dbReference type="PROSITE" id="PS50113"/>
    </source>
</evidence>
<dbReference type="KEGG" id="fap:GR316_13080"/>
<evidence type="ECO:0000256" key="7">
    <source>
        <dbReference type="ARBA" id="ARBA00022643"/>
    </source>
</evidence>
<evidence type="ECO:0000256" key="12">
    <source>
        <dbReference type="ARBA" id="ARBA00022840"/>
    </source>
</evidence>
<reference evidence="18" key="1">
    <citation type="submission" date="2020-01" db="EMBL/GenBank/DDBJ databases">
        <authorList>
            <person name="Yang Y."/>
            <person name="Kwon Y.M."/>
        </authorList>
    </citation>
    <scope>NUCLEOTIDE SEQUENCE</scope>
    <source>
        <strain evidence="18">PG104</strain>
        <plasmid evidence="18">unnamed3</plasmid>
    </source>
</reference>
<evidence type="ECO:0000256" key="13">
    <source>
        <dbReference type="ARBA" id="ARBA00022991"/>
    </source>
</evidence>
<keyword evidence="12" id="KW-0067">ATP-binding</keyword>
<name>A0A8J8MV67_9RHOB</name>
<dbReference type="SMART" id="SM00086">
    <property type="entry name" value="PAC"/>
    <property type="match status" value="2"/>
</dbReference>
<evidence type="ECO:0000259" key="16">
    <source>
        <dbReference type="PROSITE" id="PS50112"/>
    </source>
</evidence>
<keyword evidence="3" id="KW-0600">Photoreceptor protein</keyword>
<dbReference type="PANTHER" id="PTHR41523">
    <property type="entry name" value="TWO-COMPONENT SYSTEM SENSOR PROTEIN"/>
    <property type="match status" value="1"/>
</dbReference>
<dbReference type="Gene3D" id="3.30.565.10">
    <property type="entry name" value="Histidine kinase-like ATPase, C-terminal domain"/>
    <property type="match status" value="1"/>
</dbReference>
<keyword evidence="7" id="KW-0288">FMN</keyword>
<evidence type="ECO:0000256" key="4">
    <source>
        <dbReference type="ARBA" id="ARBA00022553"/>
    </source>
</evidence>
<dbReference type="SMART" id="SM00911">
    <property type="entry name" value="HWE_HK"/>
    <property type="match status" value="1"/>
</dbReference>
<dbReference type="GO" id="GO:0004673">
    <property type="term" value="F:protein histidine kinase activity"/>
    <property type="evidence" value="ECO:0007669"/>
    <property type="project" value="UniProtKB-EC"/>
</dbReference>
<dbReference type="InterPro" id="IPR035965">
    <property type="entry name" value="PAS-like_dom_sf"/>
</dbReference>
<dbReference type="Pfam" id="PF13426">
    <property type="entry name" value="PAS_9"/>
    <property type="match status" value="1"/>
</dbReference>
<dbReference type="InterPro" id="IPR001610">
    <property type="entry name" value="PAC"/>
</dbReference>
<keyword evidence="10" id="KW-0547">Nucleotide-binding</keyword>
<dbReference type="AlphaFoldDB" id="A0A8J8MV67"/>
<dbReference type="SMART" id="SM00091">
    <property type="entry name" value="PAS"/>
    <property type="match status" value="2"/>
</dbReference>
<sequence length="943" mass="103451">MPSPETTSSMMTEEQARSAALHRFDILDTPREADFDDIAALAAEVCQTPIAVVNLVDTDRQFFKAEVGLGVRETPLDTSFCGQAILSEDIMIVPDAMLDPRFSCNPLVTQAGGLRFYAGALLRTREGHAIGTVCVLDTQPRTLDDHQVRTLRLLARQAMTQLDLRVALRKAQDAEARRQQVLDSAVDHAIISLDLDGRVTGWNLGACNVLGWSAEDMLARPIDTIFTPEDCEAGIPAREMEAARIDGRGADERWHLRRDGTRFFALGEMMPLRDGQGQHVGYVKILRDRTRARRQTQRLALLGQASARLLSSDDPARALHPILSGGAEAIGFDQFCLFDLAPDGQTLILQQSGGLPPDHRDLLEEATLDVPLCGIVAETGRPLILTDLDGPVTQRFRIAQDFGMKAYAGMPICVRGRLVGVISFASNRATSFDDEALSFFGTIARFLSIAHERAEDARQIRDAEQRSRLAQEAGRIGTFQVDVHTDTVLASPQFCRIFGLPEATALKAADLEALVLNEDGAQPSNRAGRQEGRDSGDVEYRILRADDGTQCWIQRRAEYLRDDEGRVRWMVGTVQDITHRKLAALRQEALLTLGVRLRQATARQAMIDIACETLHEVLEVTRAGYASVDRRAGIYVVSGLSGDGAEGLHASYSLGDFAASTSHLVAGDTLVLRDIEHEPALARDRDSYRAAAVAAQISVPQIERGDLVGALFVHQTRPRDWTSEEVDFVRRLADRFYAALATAAAEERQNVLNHELSHRLKNSLSMVQAIASQTLRSATSRTALEDFLHRIRALSAAHDVLLDHKWEAGAIHDIIRSTAATLAQADRIRAEGPDLSLGPRSALTLSMLLHELATNAVKYGALSTEAGVVEIRWTLEEIGPGDRDFVLRWHEEGGPPVAPPLRHGFGSRLIRLGLTGAGGVEQQFDAEGLRVSMRAPLFSLVQD</sequence>
<keyword evidence="4" id="KW-0597">Phosphoprotein</keyword>
<evidence type="ECO:0000256" key="2">
    <source>
        <dbReference type="ARBA" id="ARBA00012438"/>
    </source>
</evidence>
<keyword evidence="6" id="KW-0285">Flavoprotein</keyword>
<dbReference type="InterPro" id="IPR013655">
    <property type="entry name" value="PAS_fold_3"/>
</dbReference>
<dbReference type="Gene3D" id="2.10.70.100">
    <property type="match status" value="1"/>
</dbReference>
<comment type="catalytic activity">
    <reaction evidence="1">
        <text>ATP + protein L-histidine = ADP + protein N-phospho-L-histidine.</text>
        <dbReference type="EC" id="2.7.13.3"/>
    </reaction>
</comment>
<evidence type="ECO:0000313" key="18">
    <source>
        <dbReference type="EMBL" id="QUS37307.1"/>
    </source>
</evidence>
<dbReference type="InterPro" id="IPR000014">
    <property type="entry name" value="PAS"/>
</dbReference>
<dbReference type="InterPro" id="IPR000700">
    <property type="entry name" value="PAS-assoc_C"/>
</dbReference>
<evidence type="ECO:0000256" key="5">
    <source>
        <dbReference type="ARBA" id="ARBA00022606"/>
    </source>
</evidence>
<dbReference type="InterPro" id="IPR003018">
    <property type="entry name" value="GAF"/>
</dbReference>
<evidence type="ECO:0000256" key="10">
    <source>
        <dbReference type="ARBA" id="ARBA00022741"/>
    </source>
</evidence>
<evidence type="ECO:0000256" key="8">
    <source>
        <dbReference type="ARBA" id="ARBA00022679"/>
    </source>
</evidence>